<organism evidence="2 3">
    <name type="scientific">Penicillium angulare</name>
    <dbReference type="NCBI Taxonomy" id="116970"/>
    <lineage>
        <taxon>Eukaryota</taxon>
        <taxon>Fungi</taxon>
        <taxon>Dikarya</taxon>
        <taxon>Ascomycota</taxon>
        <taxon>Pezizomycotina</taxon>
        <taxon>Eurotiomycetes</taxon>
        <taxon>Eurotiomycetidae</taxon>
        <taxon>Eurotiales</taxon>
        <taxon>Aspergillaceae</taxon>
        <taxon>Penicillium</taxon>
    </lineage>
</organism>
<reference evidence="2" key="1">
    <citation type="submission" date="2022-11" db="EMBL/GenBank/DDBJ databases">
        <authorList>
            <person name="Petersen C."/>
        </authorList>
    </citation>
    <scope>NUCLEOTIDE SEQUENCE</scope>
    <source>
        <strain evidence="2">IBT 30069</strain>
    </source>
</reference>
<accession>A0A9W9K6D6</accession>
<reference evidence="2" key="2">
    <citation type="journal article" date="2023" name="IMA Fungus">
        <title>Comparative genomic study of the Penicillium genus elucidates a diverse pangenome and 15 lateral gene transfer events.</title>
        <authorList>
            <person name="Petersen C."/>
            <person name="Sorensen T."/>
            <person name="Nielsen M.R."/>
            <person name="Sondergaard T.E."/>
            <person name="Sorensen J.L."/>
            <person name="Fitzpatrick D.A."/>
            <person name="Frisvad J.C."/>
            <person name="Nielsen K.L."/>
        </authorList>
    </citation>
    <scope>NUCLEOTIDE SEQUENCE</scope>
    <source>
        <strain evidence="2">IBT 30069</strain>
    </source>
</reference>
<name>A0A9W9K6D6_9EURO</name>
<comment type="caution">
    <text evidence="2">The sequence shown here is derived from an EMBL/GenBank/DDBJ whole genome shotgun (WGS) entry which is preliminary data.</text>
</comment>
<sequence length="333" mass="39022">MVKPENDTTICYLDSWSDGLLPKQPSPPPPESPELHDPKWDELRKRRKELYVLQPESGWRRSNFIAILPKRCHPSLNRWYLPTKNQNPERIYSRCYSLWVGIDLDKFQAPKTPDDFFKVLELAVSSGHFSMSDRVPFIIDRSNPLFWPSVSLRYNVSTEDERKVNEFKTLDKGGEEWETYRVLEAAGKIHQVDHRQARESRLHRAFWMEMYGYFGNLYDAEDRNSWPAQAAKKHIRLLRQLFEMGEIDIVGEYQGSVGGHGIDLSPSGELTMFGTRLKRVVMSDILIFPALTFGPSYYPKGKEWDKYREIVGYKPDFEKNSMVTRLGNWVKRH</sequence>
<feature type="region of interest" description="Disordered" evidence="1">
    <location>
        <begin position="16"/>
        <end position="39"/>
    </location>
</feature>
<dbReference type="OrthoDB" id="4317075at2759"/>
<dbReference type="AlphaFoldDB" id="A0A9W9K6D6"/>
<evidence type="ECO:0000256" key="1">
    <source>
        <dbReference type="SAM" id="MobiDB-lite"/>
    </source>
</evidence>
<gene>
    <name evidence="2" type="ORF">N7456_009688</name>
</gene>
<evidence type="ECO:0000313" key="2">
    <source>
        <dbReference type="EMBL" id="KAJ5093827.1"/>
    </source>
</evidence>
<dbReference type="EMBL" id="JAPQKH010000006">
    <property type="protein sequence ID" value="KAJ5093827.1"/>
    <property type="molecule type" value="Genomic_DNA"/>
</dbReference>
<keyword evidence="3" id="KW-1185">Reference proteome</keyword>
<dbReference type="Proteomes" id="UP001149165">
    <property type="component" value="Unassembled WGS sequence"/>
</dbReference>
<protein>
    <submittedName>
        <fullName evidence="2">Uncharacterized protein</fullName>
    </submittedName>
</protein>
<evidence type="ECO:0000313" key="3">
    <source>
        <dbReference type="Proteomes" id="UP001149165"/>
    </source>
</evidence>
<proteinExistence type="predicted"/>